<accession>A0ACB9TEW8</accession>
<reference evidence="1" key="1">
    <citation type="submission" date="2022-04" db="EMBL/GenBank/DDBJ databases">
        <title>Chromosome-scale genome assembly of Holotrichia oblita Faldermann.</title>
        <authorList>
            <person name="Rongchong L."/>
        </authorList>
    </citation>
    <scope>NUCLEOTIDE SEQUENCE</scope>
    <source>
        <strain evidence="1">81SQS9</strain>
    </source>
</reference>
<comment type="caution">
    <text evidence="1">The sequence shown here is derived from an EMBL/GenBank/DDBJ whole genome shotgun (WGS) entry which is preliminary data.</text>
</comment>
<evidence type="ECO:0000313" key="1">
    <source>
        <dbReference type="EMBL" id="KAI4465244.1"/>
    </source>
</evidence>
<dbReference type="EMBL" id="CM043017">
    <property type="protein sequence ID" value="KAI4465244.1"/>
    <property type="molecule type" value="Genomic_DNA"/>
</dbReference>
<organism evidence="1 2">
    <name type="scientific">Holotrichia oblita</name>
    <name type="common">Chafer beetle</name>
    <dbReference type="NCBI Taxonomy" id="644536"/>
    <lineage>
        <taxon>Eukaryota</taxon>
        <taxon>Metazoa</taxon>
        <taxon>Ecdysozoa</taxon>
        <taxon>Arthropoda</taxon>
        <taxon>Hexapoda</taxon>
        <taxon>Insecta</taxon>
        <taxon>Pterygota</taxon>
        <taxon>Neoptera</taxon>
        <taxon>Endopterygota</taxon>
        <taxon>Coleoptera</taxon>
        <taxon>Polyphaga</taxon>
        <taxon>Scarabaeiformia</taxon>
        <taxon>Scarabaeidae</taxon>
        <taxon>Melolonthinae</taxon>
        <taxon>Holotrichia</taxon>
    </lineage>
</organism>
<dbReference type="Proteomes" id="UP001056778">
    <property type="component" value="Chromosome 3"/>
</dbReference>
<proteinExistence type="predicted"/>
<protein>
    <submittedName>
        <fullName evidence="1">Telomerase-binding protein p23 hsp90 co-chaperone</fullName>
    </submittedName>
</protein>
<gene>
    <name evidence="1" type="ORF">MML48_3g00001432</name>
</gene>
<evidence type="ECO:0000313" key="2">
    <source>
        <dbReference type="Proteomes" id="UP001056778"/>
    </source>
</evidence>
<sequence length="199" mass="22143">MLIVATNCLHKVNSGRTQTAIELDVQIGGHQPQCTFVFAQFTLCKQFVAVRKLKNITSLFRVIPPPIKWAQRSAVVFLTVNLEDVKDPDIKFTKDSVYFKGTGGLEKKMYEVTIPLYKEIDPEKSKSFNRERCIEIVLTKDEDESGDELGGMGGGGDFEEMMRQMGGLGGGGEKANFDDLDLDEGEENDSDDEPIPTLE</sequence>
<name>A0ACB9TEW8_HOLOL</name>
<keyword evidence="2" id="KW-1185">Reference proteome</keyword>